<keyword evidence="15" id="KW-1185">Reference proteome</keyword>
<keyword evidence="10" id="KW-0472">Membrane</keyword>
<comment type="similarity">
    <text evidence="2 12">Belongs to the fatty acid desaturase type 1 family.</text>
</comment>
<evidence type="ECO:0000256" key="5">
    <source>
        <dbReference type="ARBA" id="ARBA00022832"/>
    </source>
</evidence>
<dbReference type="Proteomes" id="UP001221142">
    <property type="component" value="Unassembled WGS sequence"/>
</dbReference>
<dbReference type="GO" id="GO:0006636">
    <property type="term" value="P:unsaturated fatty acid biosynthetic process"/>
    <property type="evidence" value="ECO:0007669"/>
    <property type="project" value="TreeGrafter"/>
</dbReference>
<comment type="caution">
    <text evidence="14">The sequence shown here is derived from an EMBL/GenBank/DDBJ whole genome shotgun (WGS) entry which is preliminary data.</text>
</comment>
<feature type="domain" description="Fatty acid desaturase" evidence="13">
    <location>
        <begin position="3"/>
        <end position="71"/>
    </location>
</feature>
<keyword evidence="9" id="KW-0443">Lipid metabolism</keyword>
<keyword evidence="3 12" id="KW-0444">Lipid biosynthesis</keyword>
<dbReference type="GO" id="GO:0005789">
    <property type="term" value="C:endoplasmic reticulum membrane"/>
    <property type="evidence" value="ECO:0007669"/>
    <property type="project" value="TreeGrafter"/>
</dbReference>
<dbReference type="PANTHER" id="PTHR11351">
    <property type="entry name" value="ACYL-COA DESATURASE"/>
    <property type="match status" value="1"/>
</dbReference>
<evidence type="ECO:0000256" key="8">
    <source>
        <dbReference type="ARBA" id="ARBA00023004"/>
    </source>
</evidence>
<evidence type="ECO:0000256" key="6">
    <source>
        <dbReference type="ARBA" id="ARBA00022989"/>
    </source>
</evidence>
<keyword evidence="6" id="KW-1133">Transmembrane helix</keyword>
<evidence type="ECO:0000256" key="7">
    <source>
        <dbReference type="ARBA" id="ARBA00023002"/>
    </source>
</evidence>
<dbReference type="Pfam" id="PF00487">
    <property type="entry name" value="FA_desaturase"/>
    <property type="match status" value="1"/>
</dbReference>
<reference evidence="14" key="1">
    <citation type="submission" date="2023-03" db="EMBL/GenBank/DDBJ databases">
        <title>Massive genome expansion in bonnet fungi (Mycena s.s.) driven by repeated elements and novel gene families across ecological guilds.</title>
        <authorList>
            <consortium name="Lawrence Berkeley National Laboratory"/>
            <person name="Harder C.B."/>
            <person name="Miyauchi S."/>
            <person name="Viragh M."/>
            <person name="Kuo A."/>
            <person name="Thoen E."/>
            <person name="Andreopoulos B."/>
            <person name="Lu D."/>
            <person name="Skrede I."/>
            <person name="Drula E."/>
            <person name="Henrissat B."/>
            <person name="Morin E."/>
            <person name="Kohler A."/>
            <person name="Barry K."/>
            <person name="LaButti K."/>
            <person name="Morin E."/>
            <person name="Salamov A."/>
            <person name="Lipzen A."/>
            <person name="Mereny Z."/>
            <person name="Hegedus B."/>
            <person name="Baldrian P."/>
            <person name="Stursova M."/>
            <person name="Weitz H."/>
            <person name="Taylor A."/>
            <person name="Grigoriev I.V."/>
            <person name="Nagy L.G."/>
            <person name="Martin F."/>
            <person name="Kauserud H."/>
        </authorList>
    </citation>
    <scope>NUCLEOTIDE SEQUENCE</scope>
    <source>
        <strain evidence="14">9284</strain>
    </source>
</reference>
<dbReference type="GO" id="GO:0004768">
    <property type="term" value="F:stearoyl-CoA 9-desaturase activity"/>
    <property type="evidence" value="ECO:0007669"/>
    <property type="project" value="TreeGrafter"/>
</dbReference>
<evidence type="ECO:0000256" key="12">
    <source>
        <dbReference type="RuleBase" id="RU000581"/>
    </source>
</evidence>
<organism evidence="14 15">
    <name type="scientific">Roridomyces roridus</name>
    <dbReference type="NCBI Taxonomy" id="1738132"/>
    <lineage>
        <taxon>Eukaryota</taxon>
        <taxon>Fungi</taxon>
        <taxon>Dikarya</taxon>
        <taxon>Basidiomycota</taxon>
        <taxon>Agaricomycotina</taxon>
        <taxon>Agaricomycetes</taxon>
        <taxon>Agaricomycetidae</taxon>
        <taxon>Agaricales</taxon>
        <taxon>Marasmiineae</taxon>
        <taxon>Mycenaceae</taxon>
        <taxon>Roridomyces</taxon>
    </lineage>
</organism>
<evidence type="ECO:0000256" key="10">
    <source>
        <dbReference type="ARBA" id="ARBA00023136"/>
    </source>
</evidence>
<keyword evidence="8" id="KW-0408">Iron</keyword>
<gene>
    <name evidence="14" type="ORF">FB45DRAFT_718481</name>
</gene>
<sequence>TAGYHRYWAHRSYRASPVLQWFLAMAGAGAAQGSIKWWSRAHRAHHRYTDTKLDPYNATEGFWHTHIGWIIFKPHIKQGKVDIS</sequence>
<accession>A0AAD7BF13</accession>
<dbReference type="InterPro" id="IPR005804">
    <property type="entry name" value="FA_desaturase_dom"/>
</dbReference>
<evidence type="ECO:0000256" key="3">
    <source>
        <dbReference type="ARBA" id="ARBA00022516"/>
    </source>
</evidence>
<dbReference type="GO" id="GO:0005506">
    <property type="term" value="F:iron ion binding"/>
    <property type="evidence" value="ECO:0007669"/>
    <property type="project" value="TreeGrafter"/>
</dbReference>
<dbReference type="AlphaFoldDB" id="A0AAD7BF13"/>
<keyword evidence="7 12" id="KW-0560">Oxidoreductase</keyword>
<feature type="non-terminal residue" evidence="14">
    <location>
        <position position="1"/>
    </location>
</feature>
<keyword evidence="5" id="KW-0276">Fatty acid metabolism</keyword>
<keyword evidence="11 12" id="KW-0275">Fatty acid biosynthesis</keyword>
<dbReference type="InterPro" id="IPR015876">
    <property type="entry name" value="Acyl-CoA_DS"/>
</dbReference>
<proteinExistence type="inferred from homology"/>
<dbReference type="PANTHER" id="PTHR11351:SF31">
    <property type="entry name" value="DESATURASE 1, ISOFORM A-RELATED"/>
    <property type="match status" value="1"/>
</dbReference>
<evidence type="ECO:0000256" key="9">
    <source>
        <dbReference type="ARBA" id="ARBA00023098"/>
    </source>
</evidence>
<evidence type="ECO:0000259" key="13">
    <source>
        <dbReference type="Pfam" id="PF00487"/>
    </source>
</evidence>
<evidence type="ECO:0000256" key="1">
    <source>
        <dbReference type="ARBA" id="ARBA00004141"/>
    </source>
</evidence>
<protein>
    <recommendedName>
        <fullName evidence="13">Fatty acid desaturase domain-containing protein</fullName>
    </recommendedName>
</protein>
<evidence type="ECO:0000313" key="15">
    <source>
        <dbReference type="Proteomes" id="UP001221142"/>
    </source>
</evidence>
<comment type="subcellular location">
    <subcellularLocation>
        <location evidence="1">Membrane</location>
        <topology evidence="1">Multi-pass membrane protein</topology>
    </subcellularLocation>
</comment>
<evidence type="ECO:0000313" key="14">
    <source>
        <dbReference type="EMBL" id="KAJ7619327.1"/>
    </source>
</evidence>
<evidence type="ECO:0000256" key="2">
    <source>
        <dbReference type="ARBA" id="ARBA00009295"/>
    </source>
</evidence>
<evidence type="ECO:0000256" key="11">
    <source>
        <dbReference type="ARBA" id="ARBA00023160"/>
    </source>
</evidence>
<dbReference type="EMBL" id="JARKIF010000018">
    <property type="protein sequence ID" value="KAJ7619327.1"/>
    <property type="molecule type" value="Genomic_DNA"/>
</dbReference>
<name>A0AAD7BF13_9AGAR</name>
<comment type="domain">
    <text evidence="12">The histidine box domains are involved in binding the catalytic metal ions.</text>
</comment>
<comment type="cofactor">
    <cofactor evidence="12">
        <name>Fe(2+)</name>
        <dbReference type="ChEBI" id="CHEBI:29033"/>
    </cofactor>
</comment>
<dbReference type="PRINTS" id="PR00075">
    <property type="entry name" value="FACDDSATRASE"/>
</dbReference>
<keyword evidence="4 12" id="KW-0812">Transmembrane</keyword>
<evidence type="ECO:0000256" key="4">
    <source>
        <dbReference type="ARBA" id="ARBA00022692"/>
    </source>
</evidence>
<feature type="non-terminal residue" evidence="14">
    <location>
        <position position="84"/>
    </location>
</feature>